<evidence type="ECO:0000313" key="2">
    <source>
        <dbReference type="EMBL" id="MFD1834217.1"/>
    </source>
</evidence>
<keyword evidence="3" id="KW-1185">Reference proteome</keyword>
<sequence length="131" mass="13896">MSTEQASTSTRRWIGQAVTSLLLAGGVLMPYAPWLIPNGVARVVVMVALLAAGLLVYGIAIRRADLPRAGAAPTPVASRMILVGVIGLAVLSALVIESIHAPLWFPLLIVVAALLLLAFRLDARPREPSRR</sequence>
<evidence type="ECO:0000256" key="1">
    <source>
        <dbReference type="SAM" id="Phobius"/>
    </source>
</evidence>
<feature type="transmembrane region" description="Helical" evidence="1">
    <location>
        <begin position="103"/>
        <end position="121"/>
    </location>
</feature>
<gene>
    <name evidence="2" type="ORF">ACFSDA_03920</name>
</gene>
<evidence type="ECO:0000313" key="3">
    <source>
        <dbReference type="Proteomes" id="UP001597280"/>
    </source>
</evidence>
<dbReference type="EMBL" id="JBHUFL010000002">
    <property type="protein sequence ID" value="MFD1834217.1"/>
    <property type="molecule type" value="Genomic_DNA"/>
</dbReference>
<keyword evidence="1" id="KW-1133">Transmembrane helix</keyword>
<comment type="caution">
    <text evidence="2">The sequence shown here is derived from an EMBL/GenBank/DDBJ whole genome shotgun (WGS) entry which is preliminary data.</text>
</comment>
<keyword evidence="1" id="KW-0812">Transmembrane</keyword>
<feature type="transmembrane region" description="Helical" evidence="1">
    <location>
        <begin position="12"/>
        <end position="34"/>
    </location>
</feature>
<feature type="transmembrane region" description="Helical" evidence="1">
    <location>
        <begin position="40"/>
        <end position="60"/>
    </location>
</feature>
<protein>
    <submittedName>
        <fullName evidence="2">Uncharacterized protein</fullName>
    </submittedName>
</protein>
<accession>A0ABW4PVN4</accession>
<keyword evidence="1" id="KW-0472">Membrane</keyword>
<dbReference type="Proteomes" id="UP001597280">
    <property type="component" value="Unassembled WGS sequence"/>
</dbReference>
<organism evidence="2 3">
    <name type="scientific">Brachybacterium rhamnosum</name>
    <dbReference type="NCBI Taxonomy" id="173361"/>
    <lineage>
        <taxon>Bacteria</taxon>
        <taxon>Bacillati</taxon>
        <taxon>Actinomycetota</taxon>
        <taxon>Actinomycetes</taxon>
        <taxon>Micrococcales</taxon>
        <taxon>Dermabacteraceae</taxon>
        <taxon>Brachybacterium</taxon>
    </lineage>
</organism>
<proteinExistence type="predicted"/>
<name>A0ABW4PVN4_9MICO</name>
<feature type="transmembrane region" description="Helical" evidence="1">
    <location>
        <begin position="80"/>
        <end position="97"/>
    </location>
</feature>
<reference evidence="3" key="1">
    <citation type="journal article" date="2019" name="Int. J. Syst. Evol. Microbiol.">
        <title>The Global Catalogue of Microorganisms (GCM) 10K type strain sequencing project: providing services to taxonomists for standard genome sequencing and annotation.</title>
        <authorList>
            <consortium name="The Broad Institute Genomics Platform"/>
            <consortium name="The Broad Institute Genome Sequencing Center for Infectious Disease"/>
            <person name="Wu L."/>
            <person name="Ma J."/>
        </authorList>
    </citation>
    <scope>NUCLEOTIDE SEQUENCE [LARGE SCALE GENOMIC DNA]</scope>
    <source>
        <strain evidence="3">JCM 11650</strain>
    </source>
</reference>
<dbReference type="RefSeq" id="WP_168197973.1">
    <property type="nucleotide sequence ID" value="NZ_BAAAIS010000002.1"/>
</dbReference>